<sequence length="308" mass="36099">MKTPNFIIGGTAAGGTSYLYELLIQHSEVYLPKRRIPEPHYYYKSWEYAKGLEWYLKEYFSEASEDKRAVGERSSSYLYGGARVAQRIAKDFPQMKFIFMLRNPIQRAWGNYRFTALQGLEELSFYDAIKREKIRIKESHGIWSEIQPYDYTGRGFYAKQLKEFLEFFPKEQILCIKSESLSNDNLEPLFKIYRFLGLLDTAFMPLPAPIHASPSVVSAKVQKELRDYFGGDKFRFLINDIRKEENVEIQDKQKYLQLQENLKGKKEAIPQDCEKILQEIFKFDIEELEKMVDFDVRSWQTISGGGGV</sequence>
<evidence type="ECO:0000313" key="5">
    <source>
        <dbReference type="Proteomes" id="UP000256650"/>
    </source>
</evidence>
<proteinExistence type="predicted"/>
<dbReference type="SUPFAM" id="SSF52540">
    <property type="entry name" value="P-loop containing nucleoside triphosphate hydrolases"/>
    <property type="match status" value="1"/>
</dbReference>
<comment type="caution">
    <text evidence="4">The sequence shown here is derived from an EMBL/GenBank/DDBJ whole genome shotgun (WGS) entry which is preliminary data.</text>
</comment>
<evidence type="ECO:0000259" key="3">
    <source>
        <dbReference type="Pfam" id="PF00685"/>
    </source>
</evidence>
<dbReference type="OrthoDB" id="5317005at2"/>
<keyword evidence="5" id="KW-1185">Reference proteome</keyword>
<dbReference type="RefSeq" id="WP_115551264.1">
    <property type="nucleotide sequence ID" value="NZ_CAOWGM010000002.1"/>
</dbReference>
<dbReference type="GO" id="GO:0008146">
    <property type="term" value="F:sulfotransferase activity"/>
    <property type="evidence" value="ECO:0007669"/>
    <property type="project" value="InterPro"/>
</dbReference>
<dbReference type="EMBL" id="NXLS01000003">
    <property type="protein sequence ID" value="RDU63234.1"/>
    <property type="molecule type" value="Genomic_DNA"/>
</dbReference>
<dbReference type="GeneID" id="82535375"/>
<dbReference type="Proteomes" id="UP000256650">
    <property type="component" value="Unassembled WGS sequence"/>
</dbReference>
<gene>
    <name evidence="4" type="ORF">CQA43_03640</name>
</gene>
<evidence type="ECO:0000256" key="2">
    <source>
        <dbReference type="ARBA" id="ARBA00023180"/>
    </source>
</evidence>
<dbReference type="AlphaFoldDB" id="A0A3D8IEQ3"/>
<dbReference type="Pfam" id="PF00685">
    <property type="entry name" value="Sulfotransfer_1"/>
    <property type="match status" value="1"/>
</dbReference>
<evidence type="ECO:0000313" key="4">
    <source>
        <dbReference type="EMBL" id="RDU63234.1"/>
    </source>
</evidence>
<dbReference type="Gene3D" id="3.40.50.300">
    <property type="entry name" value="P-loop containing nucleotide triphosphate hydrolases"/>
    <property type="match status" value="1"/>
</dbReference>
<keyword evidence="2" id="KW-0325">Glycoprotein</keyword>
<dbReference type="PANTHER" id="PTHR10605:SF56">
    <property type="entry name" value="BIFUNCTIONAL HEPARAN SULFATE N-DEACETYLASE_N-SULFOTRANSFERASE"/>
    <property type="match status" value="1"/>
</dbReference>
<accession>A0A3D8IEQ3</accession>
<evidence type="ECO:0000256" key="1">
    <source>
        <dbReference type="ARBA" id="ARBA00022679"/>
    </source>
</evidence>
<dbReference type="PANTHER" id="PTHR10605">
    <property type="entry name" value="HEPARAN SULFATE SULFOTRANSFERASE"/>
    <property type="match status" value="1"/>
</dbReference>
<name>A0A3D8IEQ3_9HELI</name>
<keyword evidence="1 4" id="KW-0808">Transferase</keyword>
<dbReference type="InterPro" id="IPR000863">
    <property type="entry name" value="Sulfotransferase_dom"/>
</dbReference>
<organism evidence="4 5">
    <name type="scientific">Helicobacter ganmani</name>
    <dbReference type="NCBI Taxonomy" id="60246"/>
    <lineage>
        <taxon>Bacteria</taxon>
        <taxon>Pseudomonadati</taxon>
        <taxon>Campylobacterota</taxon>
        <taxon>Epsilonproteobacteria</taxon>
        <taxon>Campylobacterales</taxon>
        <taxon>Helicobacteraceae</taxon>
        <taxon>Helicobacter</taxon>
    </lineage>
</organism>
<reference evidence="4 5" key="1">
    <citation type="submission" date="2018-04" db="EMBL/GenBank/DDBJ databases">
        <title>Novel Campyloabacter and Helicobacter Species and Strains.</title>
        <authorList>
            <person name="Mannion A.J."/>
            <person name="Shen Z."/>
            <person name="Fox J.G."/>
        </authorList>
    </citation>
    <scope>NUCLEOTIDE SEQUENCE [LARGE SCALE GENOMIC DNA]</scope>
    <source>
        <strain evidence="4 5">MIT 99-5101</strain>
    </source>
</reference>
<feature type="domain" description="Sulfotransferase" evidence="3">
    <location>
        <begin position="5"/>
        <end position="198"/>
    </location>
</feature>
<dbReference type="InterPro" id="IPR027417">
    <property type="entry name" value="P-loop_NTPase"/>
</dbReference>
<protein>
    <submittedName>
        <fullName evidence="4">Sulfotransferase</fullName>
    </submittedName>
</protein>
<dbReference type="InterPro" id="IPR037359">
    <property type="entry name" value="NST/OST"/>
</dbReference>